<keyword evidence="4" id="KW-1003">Cell membrane</keyword>
<dbReference type="InterPro" id="IPR035906">
    <property type="entry name" value="MetI-like_sf"/>
</dbReference>
<dbReference type="Pfam" id="PF00528">
    <property type="entry name" value="BPD_transp_1"/>
    <property type="match status" value="1"/>
</dbReference>
<comment type="similarity">
    <text evidence="2">Belongs to the binding-protein-dependent transport system permease family. HisMQ subfamily.</text>
</comment>
<dbReference type="PROSITE" id="PS50928">
    <property type="entry name" value="ABC_TM1"/>
    <property type="match status" value="1"/>
</dbReference>
<dbReference type="PANTHER" id="PTHR30614:SF0">
    <property type="entry name" value="L-CYSTINE TRANSPORT SYSTEM PERMEASE PROTEIN TCYL"/>
    <property type="match status" value="1"/>
</dbReference>
<evidence type="ECO:0000256" key="4">
    <source>
        <dbReference type="ARBA" id="ARBA00022475"/>
    </source>
</evidence>
<evidence type="ECO:0000256" key="2">
    <source>
        <dbReference type="ARBA" id="ARBA00010072"/>
    </source>
</evidence>
<evidence type="ECO:0000313" key="13">
    <source>
        <dbReference type="Proteomes" id="UP000253759"/>
    </source>
</evidence>
<feature type="transmembrane region" description="Helical" evidence="9">
    <location>
        <begin position="263"/>
        <end position="281"/>
    </location>
</feature>
<dbReference type="PANTHER" id="PTHR30614">
    <property type="entry name" value="MEMBRANE COMPONENT OF AMINO ACID ABC TRANSPORTER"/>
    <property type="match status" value="1"/>
</dbReference>
<comment type="caution">
    <text evidence="12">The sequence shown here is derived from an EMBL/GenBank/DDBJ whole genome shotgun (WGS) entry which is preliminary data.</text>
</comment>
<feature type="transmembrane region" description="Helical" evidence="9">
    <location>
        <begin position="162"/>
        <end position="179"/>
    </location>
</feature>
<protein>
    <submittedName>
        <fullName evidence="12">Amino acid ABC transporter permease</fullName>
    </submittedName>
</protein>
<dbReference type="AlphaFoldDB" id="A0A369W166"/>
<dbReference type="GO" id="GO:0022857">
    <property type="term" value="F:transmembrane transporter activity"/>
    <property type="evidence" value="ECO:0007669"/>
    <property type="project" value="InterPro"/>
</dbReference>
<dbReference type="InterPro" id="IPR010065">
    <property type="entry name" value="AA_ABC_transptr_permease_3TM"/>
</dbReference>
<feature type="domain" description="ABC transmembrane type-1" evidence="11">
    <location>
        <begin position="88"/>
        <end position="281"/>
    </location>
</feature>
<dbReference type="GO" id="GO:0043190">
    <property type="term" value="C:ATP-binding cassette (ABC) transporter complex"/>
    <property type="evidence" value="ECO:0007669"/>
    <property type="project" value="InterPro"/>
</dbReference>
<keyword evidence="6" id="KW-0029">Amino-acid transport</keyword>
<evidence type="ECO:0000256" key="5">
    <source>
        <dbReference type="ARBA" id="ARBA00022692"/>
    </source>
</evidence>
<evidence type="ECO:0000256" key="10">
    <source>
        <dbReference type="SAM" id="MobiDB-lite"/>
    </source>
</evidence>
<sequence length="297" mass="32500">MSVSLPPQGAGEGADLDRGPRRPRPPARKSLTATERYVPTLISIAMVVLVFGAVALTVTSAEQWPRIARQFFDLGAMMASFPQVLRGFWLNIQIWVACLAAIMAWGLVLALLRALTGPWFAPARVFTVIYIDLFRGLPVLLLVLIFGFGIPALNLPGLPNSALFWGATAMVVSYAAYSAEIYRSGIEAVHDGQRAAAKALGLSQWQTMRYAILPQAIRNVMPVLLNLAVALQKDVALLSVIGVRDAVREAQIYTAQTFNYSSLIAAALLFLVATIPMARLTDYFSRKDRERRLQGVL</sequence>
<dbReference type="Gene3D" id="1.10.3720.10">
    <property type="entry name" value="MetI-like"/>
    <property type="match status" value="1"/>
</dbReference>
<dbReference type="InterPro" id="IPR000515">
    <property type="entry name" value="MetI-like"/>
</dbReference>
<dbReference type="OrthoDB" id="9814550at2"/>
<keyword evidence="3 9" id="KW-0813">Transport</keyword>
<dbReference type="NCBIfam" id="TIGR01726">
    <property type="entry name" value="HEQRo_perm_3TM"/>
    <property type="match status" value="1"/>
</dbReference>
<keyword evidence="5 9" id="KW-0812">Transmembrane</keyword>
<organism evidence="12 13">
    <name type="scientific">Pelagibacterium lacus</name>
    <dbReference type="NCBI Taxonomy" id="2282655"/>
    <lineage>
        <taxon>Bacteria</taxon>
        <taxon>Pseudomonadati</taxon>
        <taxon>Pseudomonadota</taxon>
        <taxon>Alphaproteobacteria</taxon>
        <taxon>Hyphomicrobiales</taxon>
        <taxon>Devosiaceae</taxon>
        <taxon>Pelagibacterium</taxon>
    </lineage>
</organism>
<keyword evidence="13" id="KW-1185">Reference proteome</keyword>
<evidence type="ECO:0000259" key="11">
    <source>
        <dbReference type="PROSITE" id="PS50928"/>
    </source>
</evidence>
<evidence type="ECO:0000256" key="8">
    <source>
        <dbReference type="ARBA" id="ARBA00023136"/>
    </source>
</evidence>
<dbReference type="Proteomes" id="UP000253759">
    <property type="component" value="Unassembled WGS sequence"/>
</dbReference>
<feature type="transmembrane region" description="Helical" evidence="9">
    <location>
        <begin position="94"/>
        <end position="115"/>
    </location>
</feature>
<dbReference type="GO" id="GO:0006865">
    <property type="term" value="P:amino acid transport"/>
    <property type="evidence" value="ECO:0007669"/>
    <property type="project" value="UniProtKB-KW"/>
</dbReference>
<comment type="subcellular location">
    <subcellularLocation>
        <location evidence="1">Cell inner membrane</location>
        <topology evidence="1">Multi-pass membrane protein</topology>
    </subcellularLocation>
    <subcellularLocation>
        <location evidence="9">Cell membrane</location>
        <topology evidence="9">Multi-pass membrane protein</topology>
    </subcellularLocation>
</comment>
<evidence type="ECO:0000256" key="7">
    <source>
        <dbReference type="ARBA" id="ARBA00022989"/>
    </source>
</evidence>
<evidence type="ECO:0000256" key="1">
    <source>
        <dbReference type="ARBA" id="ARBA00004429"/>
    </source>
</evidence>
<evidence type="ECO:0000313" key="12">
    <source>
        <dbReference type="EMBL" id="RDE08426.1"/>
    </source>
</evidence>
<dbReference type="InterPro" id="IPR043429">
    <property type="entry name" value="ArtM/GltK/GlnP/TcyL/YhdX-like"/>
</dbReference>
<keyword evidence="8 9" id="KW-0472">Membrane</keyword>
<feature type="region of interest" description="Disordered" evidence="10">
    <location>
        <begin position="1"/>
        <end position="29"/>
    </location>
</feature>
<evidence type="ECO:0000256" key="6">
    <source>
        <dbReference type="ARBA" id="ARBA00022970"/>
    </source>
</evidence>
<accession>A0A369W166</accession>
<dbReference type="SUPFAM" id="SSF161098">
    <property type="entry name" value="MetI-like"/>
    <property type="match status" value="1"/>
</dbReference>
<dbReference type="RefSeq" id="WP_114646403.1">
    <property type="nucleotide sequence ID" value="NZ_QQNH01000017.1"/>
</dbReference>
<proteinExistence type="inferred from homology"/>
<name>A0A369W166_9HYPH</name>
<dbReference type="EMBL" id="QQNH01000017">
    <property type="protein sequence ID" value="RDE08426.1"/>
    <property type="molecule type" value="Genomic_DNA"/>
</dbReference>
<reference evidence="13" key="1">
    <citation type="submission" date="2018-07" db="EMBL/GenBank/DDBJ databases">
        <authorList>
            <person name="Liu B.-T."/>
            <person name="Du Z."/>
        </authorList>
    </citation>
    <scope>NUCLEOTIDE SEQUENCE [LARGE SCALE GENOMIC DNA]</scope>
    <source>
        <strain evidence="13">XYN52</strain>
    </source>
</reference>
<evidence type="ECO:0000256" key="3">
    <source>
        <dbReference type="ARBA" id="ARBA00022448"/>
    </source>
</evidence>
<feature type="transmembrane region" description="Helical" evidence="9">
    <location>
        <begin position="37"/>
        <end position="59"/>
    </location>
</feature>
<gene>
    <name evidence="12" type="ORF">DVH29_11900</name>
</gene>
<keyword evidence="7 9" id="KW-1133">Transmembrane helix</keyword>
<evidence type="ECO:0000256" key="9">
    <source>
        <dbReference type="RuleBase" id="RU363032"/>
    </source>
</evidence>
<dbReference type="CDD" id="cd06261">
    <property type="entry name" value="TM_PBP2"/>
    <property type="match status" value="1"/>
</dbReference>
<feature type="transmembrane region" description="Helical" evidence="9">
    <location>
        <begin position="127"/>
        <end position="150"/>
    </location>
</feature>